<feature type="domain" description="RNA polymerase sigma factor 70 region 4 type 2" evidence="6">
    <location>
        <begin position="96"/>
        <end position="142"/>
    </location>
</feature>
<comment type="similarity">
    <text evidence="1">Belongs to the sigma-70 factor family. ECF subfamily.</text>
</comment>
<dbReference type="InterPro" id="IPR013325">
    <property type="entry name" value="RNA_pol_sigma_r2"/>
</dbReference>
<dbReference type="RefSeq" id="WP_224455474.1">
    <property type="nucleotide sequence ID" value="NZ_BAAAGG010000004.1"/>
</dbReference>
<evidence type="ECO:0000256" key="3">
    <source>
        <dbReference type="ARBA" id="ARBA00023082"/>
    </source>
</evidence>
<dbReference type="PANTHER" id="PTHR43133:SF62">
    <property type="entry name" value="RNA POLYMERASE SIGMA FACTOR SIGZ"/>
    <property type="match status" value="1"/>
</dbReference>
<comment type="caution">
    <text evidence="7">The sequence shown here is derived from an EMBL/GenBank/DDBJ whole genome shotgun (WGS) entry which is preliminary data.</text>
</comment>
<dbReference type="InterPro" id="IPR014284">
    <property type="entry name" value="RNA_pol_sigma-70_dom"/>
</dbReference>
<evidence type="ECO:0000256" key="1">
    <source>
        <dbReference type="ARBA" id="ARBA00010641"/>
    </source>
</evidence>
<dbReference type="NCBIfam" id="TIGR02937">
    <property type="entry name" value="sigma70-ECF"/>
    <property type="match status" value="1"/>
</dbReference>
<evidence type="ECO:0000256" key="4">
    <source>
        <dbReference type="ARBA" id="ARBA00023163"/>
    </source>
</evidence>
<dbReference type="SUPFAM" id="SSF88659">
    <property type="entry name" value="Sigma3 and sigma4 domains of RNA polymerase sigma factors"/>
    <property type="match status" value="1"/>
</dbReference>
<dbReference type="InterPro" id="IPR013249">
    <property type="entry name" value="RNA_pol_sigma70_r4_t2"/>
</dbReference>
<evidence type="ECO:0000313" key="7">
    <source>
        <dbReference type="EMBL" id="GAA0752479.1"/>
    </source>
</evidence>
<gene>
    <name evidence="7" type="primary">sigZ</name>
    <name evidence="7" type="ORF">GCM10009433_03530</name>
</gene>
<keyword evidence="2" id="KW-0805">Transcription regulation</keyword>
<dbReference type="Pfam" id="PF04542">
    <property type="entry name" value="Sigma70_r2"/>
    <property type="match status" value="1"/>
</dbReference>
<reference evidence="7 8" key="1">
    <citation type="journal article" date="2019" name="Int. J. Syst. Evol. Microbiol.">
        <title>The Global Catalogue of Microorganisms (GCM) 10K type strain sequencing project: providing services to taxonomists for standard genome sequencing and annotation.</title>
        <authorList>
            <consortium name="The Broad Institute Genomics Platform"/>
            <consortium name="The Broad Institute Genome Sequencing Center for Infectious Disease"/>
            <person name="Wu L."/>
            <person name="Ma J."/>
        </authorList>
    </citation>
    <scope>NUCLEOTIDE SEQUENCE [LARGE SCALE GENOMIC DNA]</scope>
    <source>
        <strain evidence="7 8">JCM 16231</strain>
    </source>
</reference>
<proteinExistence type="inferred from homology"/>
<dbReference type="Proteomes" id="UP001500185">
    <property type="component" value="Unassembled WGS sequence"/>
</dbReference>
<dbReference type="InterPro" id="IPR013324">
    <property type="entry name" value="RNA_pol_sigma_r3/r4-like"/>
</dbReference>
<dbReference type="PANTHER" id="PTHR43133">
    <property type="entry name" value="RNA POLYMERASE ECF-TYPE SIGMA FACTO"/>
    <property type="match status" value="1"/>
</dbReference>
<protein>
    <submittedName>
        <fullName evidence="7">RNA polymerase sigma factor SigZ</fullName>
    </submittedName>
</protein>
<dbReference type="Pfam" id="PF08281">
    <property type="entry name" value="Sigma70_r4_2"/>
    <property type="match status" value="1"/>
</dbReference>
<keyword evidence="3" id="KW-0731">Sigma factor</keyword>
<evidence type="ECO:0000259" key="6">
    <source>
        <dbReference type="Pfam" id="PF08281"/>
    </source>
</evidence>
<dbReference type="InterPro" id="IPR039425">
    <property type="entry name" value="RNA_pol_sigma-70-like"/>
</dbReference>
<dbReference type="SUPFAM" id="SSF88946">
    <property type="entry name" value="Sigma2 domain of RNA polymerase sigma factors"/>
    <property type="match status" value="1"/>
</dbReference>
<name>A0ABN1K1X5_9FLAO</name>
<evidence type="ECO:0000313" key="8">
    <source>
        <dbReference type="Proteomes" id="UP001500185"/>
    </source>
</evidence>
<sequence length="177" mass="20959">METKTIWNDFNEELYFFILKKVKNKTVANDIFQNTFLKIHKNRSSLQSDGKVKAWIFQIARHEIANYFNKELVYVENFNTENEIALENFQQICFFDRFINKLPQIYKETINEVYIKGEKQKDAAKVLGISLENLKARIRRAKCILKVNFNECCKYEIDRNGKLVGESNCSTCQDDFN</sequence>
<keyword evidence="8" id="KW-1185">Reference proteome</keyword>
<dbReference type="Gene3D" id="1.10.10.10">
    <property type="entry name" value="Winged helix-like DNA-binding domain superfamily/Winged helix DNA-binding domain"/>
    <property type="match status" value="1"/>
</dbReference>
<dbReference type="Gene3D" id="1.10.1740.10">
    <property type="match status" value="1"/>
</dbReference>
<keyword evidence="4" id="KW-0804">Transcription</keyword>
<evidence type="ECO:0000256" key="2">
    <source>
        <dbReference type="ARBA" id="ARBA00023015"/>
    </source>
</evidence>
<organism evidence="7 8">
    <name type="scientific">Psychroflexus lacisalsi</name>
    <dbReference type="NCBI Taxonomy" id="503928"/>
    <lineage>
        <taxon>Bacteria</taxon>
        <taxon>Pseudomonadati</taxon>
        <taxon>Bacteroidota</taxon>
        <taxon>Flavobacteriia</taxon>
        <taxon>Flavobacteriales</taxon>
        <taxon>Flavobacteriaceae</taxon>
        <taxon>Psychroflexus</taxon>
    </lineage>
</organism>
<dbReference type="InterPro" id="IPR036388">
    <property type="entry name" value="WH-like_DNA-bd_sf"/>
</dbReference>
<dbReference type="InterPro" id="IPR007627">
    <property type="entry name" value="RNA_pol_sigma70_r2"/>
</dbReference>
<dbReference type="EMBL" id="BAAAGG010000004">
    <property type="protein sequence ID" value="GAA0752479.1"/>
    <property type="molecule type" value="Genomic_DNA"/>
</dbReference>
<feature type="domain" description="RNA polymerase sigma-70 region 2" evidence="5">
    <location>
        <begin position="14"/>
        <end position="70"/>
    </location>
</feature>
<accession>A0ABN1K1X5</accession>
<evidence type="ECO:0000259" key="5">
    <source>
        <dbReference type="Pfam" id="PF04542"/>
    </source>
</evidence>